<feature type="coiled-coil region" evidence="1">
    <location>
        <begin position="45"/>
        <end position="72"/>
    </location>
</feature>
<evidence type="ECO:0000256" key="1">
    <source>
        <dbReference type="SAM" id="Coils"/>
    </source>
</evidence>
<evidence type="ECO:0000313" key="2">
    <source>
        <dbReference type="EMBL" id="MBR7832820.1"/>
    </source>
</evidence>
<keyword evidence="3" id="KW-1185">Reference proteome</keyword>
<keyword evidence="1" id="KW-0175">Coiled coil</keyword>
<dbReference type="EMBL" id="JAGSOG010000017">
    <property type="protein sequence ID" value="MBR7832820.1"/>
    <property type="molecule type" value="Genomic_DNA"/>
</dbReference>
<gene>
    <name evidence="2" type="ORF">KDL01_06080</name>
</gene>
<dbReference type="AlphaFoldDB" id="A0A941EHR9"/>
<name>A0A941EHR9_9ACTN</name>
<evidence type="ECO:0000313" key="3">
    <source>
        <dbReference type="Proteomes" id="UP000675781"/>
    </source>
</evidence>
<dbReference type="Proteomes" id="UP000675781">
    <property type="component" value="Unassembled WGS sequence"/>
</dbReference>
<organism evidence="2 3">
    <name type="scientific">Actinospica durhamensis</name>
    <dbReference type="NCBI Taxonomy" id="1508375"/>
    <lineage>
        <taxon>Bacteria</taxon>
        <taxon>Bacillati</taxon>
        <taxon>Actinomycetota</taxon>
        <taxon>Actinomycetes</taxon>
        <taxon>Catenulisporales</taxon>
        <taxon>Actinospicaceae</taxon>
        <taxon>Actinospica</taxon>
    </lineage>
</organism>
<sequence length="118" mass="11836">MGMFGDIGQGVEQGFDDVVHAGESALDEITAMLGTLREAITGAGLGSAVQELAQLAEEANALRGRLAAAADSTHWAGAAADAFTQRARQRAGQISALVGAIDTAHATVEAAYAVAGIA</sequence>
<dbReference type="RefSeq" id="WP_212527346.1">
    <property type="nucleotide sequence ID" value="NZ_JAGSOG010000017.1"/>
</dbReference>
<protein>
    <submittedName>
        <fullName evidence="2">Uncharacterized protein</fullName>
    </submittedName>
</protein>
<comment type="caution">
    <text evidence="2">The sequence shown here is derived from an EMBL/GenBank/DDBJ whole genome shotgun (WGS) entry which is preliminary data.</text>
</comment>
<proteinExistence type="predicted"/>
<reference evidence="2" key="1">
    <citation type="submission" date="2021-04" db="EMBL/GenBank/DDBJ databases">
        <title>Genome based classification of Actinospica acidithermotolerans sp. nov., an actinobacterium isolated from an Indonesian hot spring.</title>
        <authorList>
            <person name="Kusuma A.B."/>
            <person name="Putra K.E."/>
            <person name="Nafisah S."/>
            <person name="Loh J."/>
            <person name="Nouioui I."/>
            <person name="Goodfellow M."/>
        </authorList>
    </citation>
    <scope>NUCLEOTIDE SEQUENCE</scope>
    <source>
        <strain evidence="2">CSCA 57</strain>
    </source>
</reference>
<accession>A0A941EHR9</accession>